<dbReference type="InterPro" id="IPR024567">
    <property type="entry name" value="RNase_HII/HIII_dom"/>
</dbReference>
<dbReference type="AlphaFoldDB" id="A0A1G1WQ69"/>
<evidence type="ECO:0000256" key="16">
    <source>
        <dbReference type="RuleBase" id="RU003515"/>
    </source>
</evidence>
<comment type="similarity">
    <text evidence="5 14 16">Belongs to the RNase HII family.</text>
</comment>
<dbReference type="SUPFAM" id="SSF53098">
    <property type="entry name" value="Ribonuclease H-like"/>
    <property type="match status" value="1"/>
</dbReference>
<dbReference type="InterPro" id="IPR001352">
    <property type="entry name" value="RNase_HII/HIII"/>
</dbReference>
<comment type="caution">
    <text evidence="18">The sequence shown here is derived from an EMBL/GenBank/DDBJ whole genome shotgun (WGS) entry which is preliminary data.</text>
</comment>
<comment type="cofactor">
    <cofactor evidence="14 15">
        <name>Mn(2+)</name>
        <dbReference type="ChEBI" id="CHEBI:29035"/>
    </cofactor>
    <cofactor evidence="14 15">
        <name>Mg(2+)</name>
        <dbReference type="ChEBI" id="CHEBI:18420"/>
    </cofactor>
    <text evidence="14 15">Manganese or magnesium. Binds 1 divalent metal ion per monomer in the absence of substrate. May bind a second metal ion after substrate binding.</text>
</comment>
<evidence type="ECO:0000256" key="8">
    <source>
        <dbReference type="ARBA" id="ARBA00022490"/>
    </source>
</evidence>
<evidence type="ECO:0000256" key="9">
    <source>
        <dbReference type="ARBA" id="ARBA00022722"/>
    </source>
</evidence>
<sequence length="210" mass="23410">MVAAGWKYERRLWRQGYKFVAGLDEVGRGSWVGPIVAAAVIFPPFCHFPKKLFDSKLLNAPRREELAQLIQKHALAITLGTVDVITINTIGIGKANQKAFRKAINKLPARPDFLLVDAFYIRAIKKAKQLPLKKGDQLSASIAAASIVAKVYRDKILADLDKEFPEYGFVSNKGYGTKAHRMAIAQNALSSVHRTSFRLEPYLGSRVDRT</sequence>
<dbReference type="GO" id="GO:0043137">
    <property type="term" value="P:DNA replication, removal of RNA primer"/>
    <property type="evidence" value="ECO:0007669"/>
    <property type="project" value="TreeGrafter"/>
</dbReference>
<dbReference type="InterPro" id="IPR036397">
    <property type="entry name" value="RNaseH_sf"/>
</dbReference>
<keyword evidence="11 14" id="KW-0255">Endonuclease</keyword>
<name>A0A1G1WQ69_9BACT</name>
<keyword evidence="10 14" id="KW-0479">Metal-binding</keyword>
<evidence type="ECO:0000256" key="10">
    <source>
        <dbReference type="ARBA" id="ARBA00022723"/>
    </source>
</evidence>
<accession>A0A1G1WQ69</accession>
<dbReference type="CDD" id="cd07182">
    <property type="entry name" value="RNase_HII_bacteria_HII_like"/>
    <property type="match status" value="1"/>
</dbReference>
<evidence type="ECO:0000313" key="18">
    <source>
        <dbReference type="EMBL" id="OGY29849.1"/>
    </source>
</evidence>
<evidence type="ECO:0000256" key="3">
    <source>
        <dbReference type="ARBA" id="ARBA00004065"/>
    </source>
</evidence>
<comment type="cofactor">
    <cofactor evidence="2">
        <name>Mg(2+)</name>
        <dbReference type="ChEBI" id="CHEBI:18420"/>
    </cofactor>
</comment>
<evidence type="ECO:0000256" key="15">
    <source>
        <dbReference type="PROSITE-ProRule" id="PRU01319"/>
    </source>
</evidence>
<dbReference type="STRING" id="1802603.A3F35_02540"/>
<proteinExistence type="inferred from homology"/>
<evidence type="ECO:0000259" key="17">
    <source>
        <dbReference type="PROSITE" id="PS51975"/>
    </source>
</evidence>
<dbReference type="GO" id="GO:0006298">
    <property type="term" value="P:mismatch repair"/>
    <property type="evidence" value="ECO:0007669"/>
    <property type="project" value="TreeGrafter"/>
</dbReference>
<evidence type="ECO:0000256" key="11">
    <source>
        <dbReference type="ARBA" id="ARBA00022759"/>
    </source>
</evidence>
<dbReference type="EMBL" id="MHCZ01000019">
    <property type="protein sequence ID" value="OGY29849.1"/>
    <property type="molecule type" value="Genomic_DNA"/>
</dbReference>
<comment type="subcellular location">
    <subcellularLocation>
        <location evidence="4 14">Cytoplasm</location>
    </subcellularLocation>
</comment>
<comment type="function">
    <text evidence="3 14 16">Endonuclease that specifically degrades the RNA of RNA-DNA hybrids.</text>
</comment>
<dbReference type="GO" id="GO:0003723">
    <property type="term" value="F:RNA binding"/>
    <property type="evidence" value="ECO:0007669"/>
    <property type="project" value="UniProtKB-UniRule"/>
</dbReference>
<evidence type="ECO:0000256" key="6">
    <source>
        <dbReference type="ARBA" id="ARBA00012180"/>
    </source>
</evidence>
<dbReference type="EC" id="3.1.26.4" evidence="6 14"/>
<evidence type="ECO:0000256" key="1">
    <source>
        <dbReference type="ARBA" id="ARBA00000077"/>
    </source>
</evidence>
<comment type="catalytic activity">
    <reaction evidence="1 14 15 16">
        <text>Endonucleolytic cleavage to 5'-phosphomonoester.</text>
        <dbReference type="EC" id="3.1.26.4"/>
    </reaction>
</comment>
<protein>
    <recommendedName>
        <fullName evidence="7 14">Ribonuclease HII</fullName>
        <shortName evidence="14">RNase HII</shortName>
        <ecNumber evidence="6 14">3.1.26.4</ecNumber>
    </recommendedName>
</protein>
<dbReference type="GO" id="GO:0004523">
    <property type="term" value="F:RNA-DNA hybrid ribonuclease activity"/>
    <property type="evidence" value="ECO:0007669"/>
    <property type="project" value="UniProtKB-UniRule"/>
</dbReference>
<keyword evidence="9 14" id="KW-0540">Nuclease</keyword>
<dbReference type="InterPro" id="IPR022898">
    <property type="entry name" value="RNase_HII"/>
</dbReference>
<dbReference type="GO" id="GO:0005737">
    <property type="term" value="C:cytoplasm"/>
    <property type="evidence" value="ECO:0007669"/>
    <property type="project" value="UniProtKB-SubCell"/>
</dbReference>
<dbReference type="PROSITE" id="PS51975">
    <property type="entry name" value="RNASE_H_2"/>
    <property type="match status" value="1"/>
</dbReference>
<dbReference type="GO" id="GO:0032299">
    <property type="term" value="C:ribonuclease H2 complex"/>
    <property type="evidence" value="ECO:0007669"/>
    <property type="project" value="TreeGrafter"/>
</dbReference>
<evidence type="ECO:0000256" key="14">
    <source>
        <dbReference type="HAMAP-Rule" id="MF_00052"/>
    </source>
</evidence>
<keyword evidence="8 14" id="KW-0963">Cytoplasm</keyword>
<organism evidence="18 19">
    <name type="scientific">Candidatus Woykebacteria bacterium RIFCSPHIGHO2_12_FULL_45_10</name>
    <dbReference type="NCBI Taxonomy" id="1802603"/>
    <lineage>
        <taxon>Bacteria</taxon>
        <taxon>Candidatus Woykeibacteriota</taxon>
    </lineage>
</organism>
<evidence type="ECO:0000256" key="5">
    <source>
        <dbReference type="ARBA" id="ARBA00007383"/>
    </source>
</evidence>
<dbReference type="PANTHER" id="PTHR10954">
    <property type="entry name" value="RIBONUCLEASE H2 SUBUNIT A"/>
    <property type="match status" value="1"/>
</dbReference>
<dbReference type="Pfam" id="PF01351">
    <property type="entry name" value="RNase_HII"/>
    <property type="match status" value="1"/>
</dbReference>
<reference evidence="18 19" key="1">
    <citation type="journal article" date="2016" name="Nat. Commun.">
        <title>Thousands of microbial genomes shed light on interconnected biogeochemical processes in an aquifer system.</title>
        <authorList>
            <person name="Anantharaman K."/>
            <person name="Brown C.T."/>
            <person name="Hug L.A."/>
            <person name="Sharon I."/>
            <person name="Castelle C.J."/>
            <person name="Probst A.J."/>
            <person name="Thomas B.C."/>
            <person name="Singh A."/>
            <person name="Wilkins M.J."/>
            <person name="Karaoz U."/>
            <person name="Brodie E.L."/>
            <person name="Williams K.H."/>
            <person name="Hubbard S.S."/>
            <person name="Banfield J.F."/>
        </authorList>
    </citation>
    <scope>NUCLEOTIDE SEQUENCE [LARGE SCALE GENOMIC DNA]</scope>
</reference>
<feature type="binding site" evidence="14 15">
    <location>
        <position position="24"/>
    </location>
    <ligand>
        <name>a divalent metal cation</name>
        <dbReference type="ChEBI" id="CHEBI:60240"/>
    </ligand>
</feature>
<dbReference type="NCBIfam" id="NF000595">
    <property type="entry name" value="PRK00015.1-3"/>
    <property type="match status" value="1"/>
</dbReference>
<gene>
    <name evidence="14" type="primary">rnhB</name>
    <name evidence="18" type="ORF">A3F35_02540</name>
</gene>
<feature type="binding site" evidence="14 15">
    <location>
        <position position="25"/>
    </location>
    <ligand>
        <name>a divalent metal cation</name>
        <dbReference type="ChEBI" id="CHEBI:60240"/>
    </ligand>
</feature>
<dbReference type="PANTHER" id="PTHR10954:SF18">
    <property type="entry name" value="RIBONUCLEASE HII"/>
    <property type="match status" value="1"/>
</dbReference>
<keyword evidence="13 14" id="KW-0464">Manganese</keyword>
<dbReference type="HAMAP" id="MF_00052_B">
    <property type="entry name" value="RNase_HII_B"/>
    <property type="match status" value="1"/>
</dbReference>
<evidence type="ECO:0000256" key="4">
    <source>
        <dbReference type="ARBA" id="ARBA00004496"/>
    </source>
</evidence>
<evidence type="ECO:0000256" key="7">
    <source>
        <dbReference type="ARBA" id="ARBA00019179"/>
    </source>
</evidence>
<dbReference type="Proteomes" id="UP000178068">
    <property type="component" value="Unassembled WGS sequence"/>
</dbReference>
<dbReference type="InterPro" id="IPR012337">
    <property type="entry name" value="RNaseH-like_sf"/>
</dbReference>
<evidence type="ECO:0000256" key="12">
    <source>
        <dbReference type="ARBA" id="ARBA00022801"/>
    </source>
</evidence>
<keyword evidence="12 14" id="KW-0378">Hydrolase</keyword>
<dbReference type="Gene3D" id="3.30.420.10">
    <property type="entry name" value="Ribonuclease H-like superfamily/Ribonuclease H"/>
    <property type="match status" value="1"/>
</dbReference>
<dbReference type="GO" id="GO:0030145">
    <property type="term" value="F:manganese ion binding"/>
    <property type="evidence" value="ECO:0007669"/>
    <property type="project" value="UniProtKB-UniRule"/>
</dbReference>
<feature type="binding site" evidence="14 15">
    <location>
        <position position="117"/>
    </location>
    <ligand>
        <name>a divalent metal cation</name>
        <dbReference type="ChEBI" id="CHEBI:60240"/>
    </ligand>
</feature>
<feature type="domain" description="RNase H type-2" evidence="17">
    <location>
        <begin position="18"/>
        <end position="209"/>
    </location>
</feature>
<evidence type="ECO:0000256" key="2">
    <source>
        <dbReference type="ARBA" id="ARBA00001946"/>
    </source>
</evidence>
<evidence type="ECO:0000313" key="19">
    <source>
        <dbReference type="Proteomes" id="UP000178068"/>
    </source>
</evidence>
<evidence type="ECO:0000256" key="13">
    <source>
        <dbReference type="ARBA" id="ARBA00023211"/>
    </source>
</evidence>